<dbReference type="EMBL" id="JAEEGA010000004">
    <property type="protein sequence ID" value="MBP1041003.1"/>
    <property type="molecule type" value="Genomic_DNA"/>
</dbReference>
<dbReference type="CDD" id="cd03768">
    <property type="entry name" value="SR_ResInv"/>
    <property type="match status" value="1"/>
</dbReference>
<proteinExistence type="inferred from homology"/>
<feature type="domain" description="Resolvase/invertase-type recombinase catalytic" evidence="2">
    <location>
        <begin position="11"/>
        <end position="155"/>
    </location>
</feature>
<evidence type="ECO:0000313" key="4">
    <source>
        <dbReference type="Proteomes" id="UP000674938"/>
    </source>
</evidence>
<comment type="caution">
    <text evidence="3">The sequence shown here is derived from an EMBL/GenBank/DDBJ whole genome shotgun (WGS) entry which is preliminary data.</text>
</comment>
<dbReference type="Gene3D" id="3.40.50.1390">
    <property type="entry name" value="Resolvase, N-terminal catalytic domain"/>
    <property type="match status" value="1"/>
</dbReference>
<dbReference type="PANTHER" id="PTHR30461:SF26">
    <property type="entry name" value="RESOLVASE HOMOLOG YNEB"/>
    <property type="match status" value="1"/>
</dbReference>
<dbReference type="PROSITE" id="PS51736">
    <property type="entry name" value="RECOMBINASES_3"/>
    <property type="match status" value="1"/>
</dbReference>
<dbReference type="SUPFAM" id="SSF88659">
    <property type="entry name" value="Sigma3 and sigma4 domains of RNA polymerase sigma factors"/>
    <property type="match status" value="1"/>
</dbReference>
<name>A0A940PDV4_9ENTE</name>
<dbReference type="PANTHER" id="PTHR30461">
    <property type="entry name" value="DNA-INVERTASE FROM LAMBDOID PROPHAGE"/>
    <property type="match status" value="1"/>
</dbReference>
<evidence type="ECO:0000313" key="3">
    <source>
        <dbReference type="EMBL" id="MBP1041003.1"/>
    </source>
</evidence>
<dbReference type="SMART" id="SM00857">
    <property type="entry name" value="Resolvase"/>
    <property type="match status" value="1"/>
</dbReference>
<reference evidence="3" key="1">
    <citation type="submission" date="2020-12" db="EMBL/GenBank/DDBJ databases">
        <title>Vagococcus allomyrinae sp. nov. and Enterococcus lavae sp. nov., isolated from the larvae of Allomyrina dichotoma.</title>
        <authorList>
            <person name="Lee S.D."/>
        </authorList>
    </citation>
    <scope>NUCLEOTIDE SEQUENCE</scope>
    <source>
        <strain evidence="3">BWB3-3</strain>
    </source>
</reference>
<dbReference type="InterPro" id="IPR013324">
    <property type="entry name" value="RNA_pol_sigma_r3/r4-like"/>
</dbReference>
<dbReference type="InterPro" id="IPR006119">
    <property type="entry name" value="Resolv_N"/>
</dbReference>
<gene>
    <name evidence="3" type="ORF">I6N95_08310</name>
</gene>
<dbReference type="GO" id="GO:0003677">
    <property type="term" value="F:DNA binding"/>
    <property type="evidence" value="ECO:0007669"/>
    <property type="project" value="InterPro"/>
</dbReference>
<dbReference type="InterPro" id="IPR050639">
    <property type="entry name" value="SSR_resolvase"/>
</dbReference>
<dbReference type="Gene3D" id="1.10.10.60">
    <property type="entry name" value="Homeodomain-like"/>
    <property type="match status" value="1"/>
</dbReference>
<accession>A0A940PDV4</accession>
<dbReference type="Pfam" id="PF00239">
    <property type="entry name" value="Resolvase"/>
    <property type="match status" value="1"/>
</dbReference>
<evidence type="ECO:0000256" key="1">
    <source>
        <dbReference type="ARBA" id="ARBA00009913"/>
    </source>
</evidence>
<organism evidence="3 4">
    <name type="scientific">Vagococcus allomyrinae</name>
    <dbReference type="NCBI Taxonomy" id="2794353"/>
    <lineage>
        <taxon>Bacteria</taxon>
        <taxon>Bacillati</taxon>
        <taxon>Bacillota</taxon>
        <taxon>Bacilli</taxon>
        <taxon>Lactobacillales</taxon>
        <taxon>Enterococcaceae</taxon>
        <taxon>Vagococcus</taxon>
    </lineage>
</organism>
<protein>
    <submittedName>
        <fullName evidence="3">Recombinase family protein</fullName>
    </submittedName>
</protein>
<comment type="similarity">
    <text evidence="1">Belongs to the site-specific recombinase resolvase family.</text>
</comment>
<dbReference type="Proteomes" id="UP000674938">
    <property type="component" value="Unassembled WGS sequence"/>
</dbReference>
<dbReference type="SUPFAM" id="SSF53041">
    <property type="entry name" value="Resolvase-like"/>
    <property type="match status" value="1"/>
</dbReference>
<evidence type="ECO:0000259" key="2">
    <source>
        <dbReference type="PROSITE" id="PS51736"/>
    </source>
</evidence>
<dbReference type="InterPro" id="IPR036162">
    <property type="entry name" value="Resolvase-like_N_sf"/>
</dbReference>
<dbReference type="GO" id="GO:0000150">
    <property type="term" value="F:DNA strand exchange activity"/>
    <property type="evidence" value="ECO:0007669"/>
    <property type="project" value="InterPro"/>
</dbReference>
<dbReference type="RefSeq" id="WP_209526620.1">
    <property type="nucleotide sequence ID" value="NZ_JAEEGA010000004.1"/>
</dbReference>
<keyword evidence="4" id="KW-1185">Reference proteome</keyword>
<dbReference type="AlphaFoldDB" id="A0A940PDV4"/>
<sequence length="218" mass="25069">MRTAEDKHQQIKVAYARVSTAEDARQHQKYGLGVQISALEHCDYLFQERHSGSDDNRSEFNKAIKLAKKLSKEGHEVSLVVYKMDRLARKTSTLLRTIEELKEHKVEFVSIKENVDTSTPSGILFYQMISVFSEYELNSLKMRTIEGLQRAKAQGKKLGNQGLPKKTEDKILRLYQLNEMTIKDIAKKCKVSETTVYNVARRNGLNRRNTSKKPTLFS</sequence>